<dbReference type="Proteomes" id="UP001221142">
    <property type="component" value="Unassembled WGS sequence"/>
</dbReference>
<evidence type="ECO:0000313" key="1">
    <source>
        <dbReference type="EMBL" id="KAJ7635234.1"/>
    </source>
</evidence>
<reference evidence="1" key="1">
    <citation type="submission" date="2023-03" db="EMBL/GenBank/DDBJ databases">
        <title>Massive genome expansion in bonnet fungi (Mycena s.s.) driven by repeated elements and novel gene families across ecological guilds.</title>
        <authorList>
            <consortium name="Lawrence Berkeley National Laboratory"/>
            <person name="Harder C.B."/>
            <person name="Miyauchi S."/>
            <person name="Viragh M."/>
            <person name="Kuo A."/>
            <person name="Thoen E."/>
            <person name="Andreopoulos B."/>
            <person name="Lu D."/>
            <person name="Skrede I."/>
            <person name="Drula E."/>
            <person name="Henrissat B."/>
            <person name="Morin E."/>
            <person name="Kohler A."/>
            <person name="Barry K."/>
            <person name="LaButti K."/>
            <person name="Morin E."/>
            <person name="Salamov A."/>
            <person name="Lipzen A."/>
            <person name="Mereny Z."/>
            <person name="Hegedus B."/>
            <person name="Baldrian P."/>
            <person name="Stursova M."/>
            <person name="Weitz H."/>
            <person name="Taylor A."/>
            <person name="Grigoriev I.V."/>
            <person name="Nagy L.G."/>
            <person name="Martin F."/>
            <person name="Kauserud H."/>
        </authorList>
    </citation>
    <scope>NUCLEOTIDE SEQUENCE</scope>
    <source>
        <strain evidence="1">9284</strain>
    </source>
</reference>
<evidence type="ECO:0008006" key="3">
    <source>
        <dbReference type="Google" id="ProtNLM"/>
    </source>
</evidence>
<dbReference type="InterPro" id="IPR032675">
    <property type="entry name" value="LRR_dom_sf"/>
</dbReference>
<organism evidence="1 2">
    <name type="scientific">Roridomyces roridus</name>
    <dbReference type="NCBI Taxonomy" id="1738132"/>
    <lineage>
        <taxon>Eukaryota</taxon>
        <taxon>Fungi</taxon>
        <taxon>Dikarya</taxon>
        <taxon>Basidiomycota</taxon>
        <taxon>Agaricomycotina</taxon>
        <taxon>Agaricomycetes</taxon>
        <taxon>Agaricomycetidae</taxon>
        <taxon>Agaricales</taxon>
        <taxon>Marasmiineae</taxon>
        <taxon>Mycenaceae</taxon>
        <taxon>Roridomyces</taxon>
    </lineage>
</organism>
<dbReference type="AlphaFoldDB" id="A0AAD7C036"/>
<accession>A0AAD7C036</accession>
<keyword evidence="2" id="KW-1185">Reference proteome</keyword>
<dbReference type="SUPFAM" id="SSF52047">
    <property type="entry name" value="RNI-like"/>
    <property type="match status" value="1"/>
</dbReference>
<protein>
    <recommendedName>
        <fullName evidence="3">F-box domain-containing protein</fullName>
    </recommendedName>
</protein>
<name>A0AAD7C036_9AGAR</name>
<proteinExistence type="predicted"/>
<sequence>MDRKLSQPEILDVIFDFVRTLGSDPDHLPWAHGSEAKRDLASIARTCKTFRDPALDILWRRQTSLRPALLLFPEDLWVSRERGKRGFKEFRREIVPSDWERPVLYFGRVRCLVIDSYDQSPPDSSYFMARLEMLKGLLLRCPTSQLFPNLQQLQWLETWYPTVLPVLETLSAPRLTTMGFSPGWSEDELDALRNLGNAWPDLTDIVINHSSRRDFDSAIVAAIHDGIRPLSRLRSFDTANINAEILLHLSRLPHLRSLSSYMAGFKFHFHPDVAELSGSVPAFPALEEISGFISPEILIQILSAMGESRLTSIDAYFFTSEGIELPKISTTTALYTAIADHCSPSNLTRLYIEDDWVDAPSDLIPDEFAFGDYAIRPDTLQILKPFTNLTMLTLESFHGFDIDDATVLNLAQAWTKLEKLSLGCVGPNRSPNFWPHASMLSLEYLAFFCRQLKDLRLLFNATETRTLSNSFDRYSPQHTLRWLSVDFSPVGEAEGVRQFLKELFPSLNWVSCEFNQPEDEEEMHIWDAVSKSFSSAADADEWPQPIVHW</sequence>
<dbReference type="Gene3D" id="3.80.10.10">
    <property type="entry name" value="Ribonuclease Inhibitor"/>
    <property type="match status" value="1"/>
</dbReference>
<comment type="caution">
    <text evidence="1">The sequence shown here is derived from an EMBL/GenBank/DDBJ whole genome shotgun (WGS) entry which is preliminary data.</text>
</comment>
<evidence type="ECO:0000313" key="2">
    <source>
        <dbReference type="Proteomes" id="UP001221142"/>
    </source>
</evidence>
<dbReference type="EMBL" id="JARKIF010000007">
    <property type="protein sequence ID" value="KAJ7635234.1"/>
    <property type="molecule type" value="Genomic_DNA"/>
</dbReference>
<gene>
    <name evidence="1" type="ORF">FB45DRAFT_830849</name>
</gene>